<organism evidence="1">
    <name type="scientific">Magallana gigas</name>
    <name type="common">Pacific oyster</name>
    <name type="synonym">Crassostrea gigas</name>
    <dbReference type="NCBI Taxonomy" id="29159"/>
    <lineage>
        <taxon>Eukaryota</taxon>
        <taxon>Metazoa</taxon>
        <taxon>Spiralia</taxon>
        <taxon>Lophotrochozoa</taxon>
        <taxon>Mollusca</taxon>
        <taxon>Bivalvia</taxon>
        <taxon>Autobranchia</taxon>
        <taxon>Pteriomorphia</taxon>
        <taxon>Ostreida</taxon>
        <taxon>Ostreoidea</taxon>
        <taxon>Ostreidae</taxon>
        <taxon>Magallana</taxon>
    </lineage>
</organism>
<dbReference type="HOGENOM" id="CLU_1157402_0_0_1"/>
<gene>
    <name evidence="1" type="ORF">CGI_10028177</name>
</gene>
<name>K1RE49_MAGGI</name>
<reference evidence="1" key="1">
    <citation type="journal article" date="2012" name="Nature">
        <title>The oyster genome reveals stress adaptation and complexity of shell formation.</title>
        <authorList>
            <person name="Zhang G."/>
            <person name="Fang X."/>
            <person name="Guo X."/>
            <person name="Li L."/>
            <person name="Luo R."/>
            <person name="Xu F."/>
            <person name="Yang P."/>
            <person name="Zhang L."/>
            <person name="Wang X."/>
            <person name="Qi H."/>
            <person name="Xiong Z."/>
            <person name="Que H."/>
            <person name="Xie Y."/>
            <person name="Holland P.W."/>
            <person name="Paps J."/>
            <person name="Zhu Y."/>
            <person name="Wu F."/>
            <person name="Chen Y."/>
            <person name="Wang J."/>
            <person name="Peng C."/>
            <person name="Meng J."/>
            <person name="Yang L."/>
            <person name="Liu J."/>
            <person name="Wen B."/>
            <person name="Zhang N."/>
            <person name="Huang Z."/>
            <person name="Zhu Q."/>
            <person name="Feng Y."/>
            <person name="Mount A."/>
            <person name="Hedgecock D."/>
            <person name="Xu Z."/>
            <person name="Liu Y."/>
            <person name="Domazet-Loso T."/>
            <person name="Du Y."/>
            <person name="Sun X."/>
            <person name="Zhang S."/>
            <person name="Liu B."/>
            <person name="Cheng P."/>
            <person name="Jiang X."/>
            <person name="Li J."/>
            <person name="Fan D."/>
            <person name="Wang W."/>
            <person name="Fu W."/>
            <person name="Wang T."/>
            <person name="Wang B."/>
            <person name="Zhang J."/>
            <person name="Peng Z."/>
            <person name="Li Y."/>
            <person name="Li N."/>
            <person name="Wang J."/>
            <person name="Chen M."/>
            <person name="He Y."/>
            <person name="Tan F."/>
            <person name="Song X."/>
            <person name="Zheng Q."/>
            <person name="Huang R."/>
            <person name="Yang H."/>
            <person name="Du X."/>
            <person name="Chen L."/>
            <person name="Yang M."/>
            <person name="Gaffney P.M."/>
            <person name="Wang S."/>
            <person name="Luo L."/>
            <person name="She Z."/>
            <person name="Ming Y."/>
            <person name="Huang W."/>
            <person name="Zhang S."/>
            <person name="Huang B."/>
            <person name="Zhang Y."/>
            <person name="Qu T."/>
            <person name="Ni P."/>
            <person name="Miao G."/>
            <person name="Wang J."/>
            <person name="Wang Q."/>
            <person name="Steinberg C.E."/>
            <person name="Wang H."/>
            <person name="Li N."/>
            <person name="Qian L."/>
            <person name="Zhang G."/>
            <person name="Li Y."/>
            <person name="Yang H."/>
            <person name="Liu X."/>
            <person name="Wang J."/>
            <person name="Yin Y."/>
            <person name="Wang J."/>
        </authorList>
    </citation>
    <scope>NUCLEOTIDE SEQUENCE [LARGE SCALE GENOMIC DNA]</scope>
    <source>
        <strain evidence="1">05x7-T-G4-1.051#20</strain>
    </source>
</reference>
<protein>
    <submittedName>
        <fullName evidence="1">Uncharacterized protein</fullName>
    </submittedName>
</protein>
<dbReference type="AlphaFoldDB" id="K1RE49"/>
<dbReference type="EMBL" id="JH818444">
    <property type="protein sequence ID" value="EKC41994.1"/>
    <property type="molecule type" value="Genomic_DNA"/>
</dbReference>
<sequence length="240" mass="27858">MAYHMLKLAGKFGYVSDMLYIAMYYNKTLRYREALYVLEMTKVKLAQPYLMYRRHVDSERYTEFVEGQSWSSKIRQAVAADIHLSNITWFISELIPEQKSALQNRMPVLYIPVFVMLHFLEFLCYRHIDIALSQAALNELKVLIHHDQGRYVNFRDISWEILGICQQITGDLDAALHSYAKSLAIPRDSSNRIQTATRDRIQYIADVLGKNVQITSNDANREVVLTFVPRSELLAVPEGF</sequence>
<proteinExistence type="predicted"/>
<dbReference type="InParanoid" id="K1RE49"/>
<evidence type="ECO:0000313" key="1">
    <source>
        <dbReference type="EMBL" id="EKC41994.1"/>
    </source>
</evidence>
<accession>K1RE49</accession>